<evidence type="ECO:0000256" key="10">
    <source>
        <dbReference type="HAMAP-Rule" id="MF_00097"/>
    </source>
</evidence>
<feature type="binding site" evidence="10">
    <location>
        <position position="106"/>
    </location>
    <ligand>
        <name>Mg(2+)</name>
        <dbReference type="ChEBI" id="CHEBI:18420"/>
    </ligand>
</feature>
<dbReference type="PANTHER" id="PTHR20857:SF15">
    <property type="entry name" value="THIAMINE-PHOSPHATE SYNTHASE"/>
    <property type="match status" value="1"/>
</dbReference>
<proteinExistence type="inferred from homology"/>
<keyword evidence="4 10" id="KW-0479">Metal-binding</keyword>
<dbReference type="EC" id="2.5.1.3" evidence="10"/>
<evidence type="ECO:0000256" key="4">
    <source>
        <dbReference type="ARBA" id="ARBA00022723"/>
    </source>
</evidence>
<sequence length="248" mass="26386">MVVRTARSHRPDRDGYRRPTDTLGDSRMSDAAATTRARLADARLYLCTDARKRQRDLAEFADAVLAAGVDILQLREKGMEAAEELEHLAVLAEACARHGKLLAVNDRADVAHAAGADVLHLGQGDLPVPAARAILGPDVLIGRSTHAEAEAAAAAVQDGVDYFCTGPCWPTPTKPGRPAPGLGLVRYAAALDTERPWFAIGGIDLTNLDQVLDAGARRIVVVRAITEADDPGAAAAELARRVRQAQDH</sequence>
<dbReference type="NCBIfam" id="TIGR00693">
    <property type="entry name" value="thiE"/>
    <property type="match status" value="1"/>
</dbReference>
<dbReference type="PANTHER" id="PTHR20857">
    <property type="entry name" value="THIAMINE-PHOSPHATE PYROPHOSPHORYLASE"/>
    <property type="match status" value="1"/>
</dbReference>
<evidence type="ECO:0000313" key="16">
    <source>
        <dbReference type="Proteomes" id="UP001500724"/>
    </source>
</evidence>
<name>A0ABN1HHF9_9ACTN</name>
<feature type="binding site" evidence="10">
    <location>
        <position position="202"/>
    </location>
    <ligand>
        <name>2-[(2R,5Z)-2-carboxy-4-methylthiazol-5(2H)-ylidene]ethyl phosphate</name>
        <dbReference type="ChEBI" id="CHEBI:62899"/>
    </ligand>
</feature>
<comment type="catalytic activity">
    <reaction evidence="7 10 11">
        <text>4-methyl-5-(2-phosphooxyethyl)-thiazole + 4-amino-2-methyl-5-(diphosphooxymethyl)pyrimidine + H(+) = thiamine phosphate + diphosphate</text>
        <dbReference type="Rhea" id="RHEA:22328"/>
        <dbReference type="ChEBI" id="CHEBI:15378"/>
        <dbReference type="ChEBI" id="CHEBI:33019"/>
        <dbReference type="ChEBI" id="CHEBI:37575"/>
        <dbReference type="ChEBI" id="CHEBI:57841"/>
        <dbReference type="ChEBI" id="CHEBI:58296"/>
        <dbReference type="EC" id="2.5.1.3"/>
    </reaction>
</comment>
<feature type="compositionally biased region" description="Basic and acidic residues" evidence="13">
    <location>
        <begin position="9"/>
        <end position="20"/>
    </location>
</feature>
<dbReference type="InterPro" id="IPR013785">
    <property type="entry name" value="Aldolase_TIM"/>
</dbReference>
<evidence type="ECO:0000259" key="14">
    <source>
        <dbReference type="Pfam" id="PF02581"/>
    </source>
</evidence>
<dbReference type="EMBL" id="BAAAGU010000027">
    <property type="protein sequence ID" value="GAA0649550.1"/>
    <property type="molecule type" value="Genomic_DNA"/>
</dbReference>
<dbReference type="HAMAP" id="MF_00097">
    <property type="entry name" value="TMP_synthase"/>
    <property type="match status" value="1"/>
</dbReference>
<comment type="catalytic activity">
    <reaction evidence="9 10 11">
        <text>2-[(2R,5Z)-2-carboxy-4-methylthiazol-5(2H)-ylidene]ethyl phosphate + 4-amino-2-methyl-5-(diphosphooxymethyl)pyrimidine + 2 H(+) = thiamine phosphate + CO2 + diphosphate</text>
        <dbReference type="Rhea" id="RHEA:47844"/>
        <dbReference type="ChEBI" id="CHEBI:15378"/>
        <dbReference type="ChEBI" id="CHEBI:16526"/>
        <dbReference type="ChEBI" id="CHEBI:33019"/>
        <dbReference type="ChEBI" id="CHEBI:37575"/>
        <dbReference type="ChEBI" id="CHEBI:57841"/>
        <dbReference type="ChEBI" id="CHEBI:62899"/>
        <dbReference type="EC" id="2.5.1.3"/>
    </reaction>
</comment>
<comment type="caution">
    <text evidence="10">Lacks conserved residue(s) required for the propagation of feature annotation.</text>
</comment>
<evidence type="ECO:0000256" key="12">
    <source>
        <dbReference type="RuleBase" id="RU004253"/>
    </source>
</evidence>
<protein>
    <recommendedName>
        <fullName evidence="10">Thiamine-phosphate synthase</fullName>
        <shortName evidence="10">TP synthase</shortName>
        <shortName evidence="10">TPS</shortName>
        <ecNumber evidence="10">2.5.1.3</ecNumber>
    </recommendedName>
    <alternativeName>
        <fullName evidence="10">Thiamine-phosphate pyrophosphorylase</fullName>
        <shortName evidence="10">TMP pyrophosphorylase</shortName>
        <shortName evidence="10">TMP-PPase</shortName>
    </alternativeName>
</protein>
<dbReference type="Pfam" id="PF02581">
    <property type="entry name" value="TMP-TENI"/>
    <property type="match status" value="1"/>
</dbReference>
<organism evidence="15 16">
    <name type="scientific">Streptomyces thermocarboxydovorans</name>
    <dbReference type="NCBI Taxonomy" id="59298"/>
    <lineage>
        <taxon>Bacteria</taxon>
        <taxon>Bacillati</taxon>
        <taxon>Actinomycetota</taxon>
        <taxon>Actinomycetes</taxon>
        <taxon>Kitasatosporales</taxon>
        <taxon>Streptomycetaceae</taxon>
        <taxon>Streptomyces</taxon>
    </lineage>
</organism>
<comment type="catalytic activity">
    <reaction evidence="8 10 11">
        <text>2-(2-carboxy-4-methylthiazol-5-yl)ethyl phosphate + 4-amino-2-methyl-5-(diphosphooxymethyl)pyrimidine + 2 H(+) = thiamine phosphate + CO2 + diphosphate</text>
        <dbReference type="Rhea" id="RHEA:47848"/>
        <dbReference type="ChEBI" id="CHEBI:15378"/>
        <dbReference type="ChEBI" id="CHEBI:16526"/>
        <dbReference type="ChEBI" id="CHEBI:33019"/>
        <dbReference type="ChEBI" id="CHEBI:37575"/>
        <dbReference type="ChEBI" id="CHEBI:57841"/>
        <dbReference type="ChEBI" id="CHEBI:62890"/>
        <dbReference type="EC" id="2.5.1.3"/>
    </reaction>
</comment>
<dbReference type="SUPFAM" id="SSF51391">
    <property type="entry name" value="Thiamin phosphate synthase"/>
    <property type="match status" value="1"/>
</dbReference>
<evidence type="ECO:0000256" key="9">
    <source>
        <dbReference type="ARBA" id="ARBA00047883"/>
    </source>
</evidence>
<comment type="similarity">
    <text evidence="10 11">Belongs to the thiamine-phosphate synthase family.</text>
</comment>
<reference evidence="15 16" key="1">
    <citation type="journal article" date="2019" name="Int. J. Syst. Evol. Microbiol.">
        <title>The Global Catalogue of Microorganisms (GCM) 10K type strain sequencing project: providing services to taxonomists for standard genome sequencing and annotation.</title>
        <authorList>
            <consortium name="The Broad Institute Genomics Platform"/>
            <consortium name="The Broad Institute Genome Sequencing Center for Infectious Disease"/>
            <person name="Wu L."/>
            <person name="Ma J."/>
        </authorList>
    </citation>
    <scope>NUCLEOTIDE SEQUENCE [LARGE SCALE GENOMIC DNA]</scope>
    <source>
        <strain evidence="15 16">JCM 10367</strain>
    </source>
</reference>
<feature type="binding site" evidence="10">
    <location>
        <begin position="171"/>
        <end position="173"/>
    </location>
    <ligand>
        <name>2-[(2R,5Z)-2-carboxy-4-methylthiazol-5(2H)-ylidene]ethyl phosphate</name>
        <dbReference type="ChEBI" id="CHEBI:62899"/>
    </ligand>
</feature>
<dbReference type="Proteomes" id="UP001500724">
    <property type="component" value="Unassembled WGS sequence"/>
</dbReference>
<keyword evidence="6 10" id="KW-0784">Thiamine biosynthesis</keyword>
<dbReference type="InterPro" id="IPR036206">
    <property type="entry name" value="ThiamineP_synth_sf"/>
</dbReference>
<comment type="cofactor">
    <cofactor evidence="10">
        <name>Mg(2+)</name>
        <dbReference type="ChEBI" id="CHEBI:18420"/>
    </cofactor>
    <text evidence="10">Binds 1 Mg(2+) ion per subunit.</text>
</comment>
<accession>A0ABN1HHF9</accession>
<feature type="binding site" evidence="10">
    <location>
        <position position="125"/>
    </location>
    <ligand>
        <name>Mg(2+)</name>
        <dbReference type="ChEBI" id="CHEBI:18420"/>
    </ligand>
</feature>
<feature type="binding site" evidence="10">
    <location>
        <begin position="73"/>
        <end position="77"/>
    </location>
    <ligand>
        <name>4-amino-2-methyl-5-(diphosphooxymethyl)pyrimidine</name>
        <dbReference type="ChEBI" id="CHEBI:57841"/>
    </ligand>
</feature>
<comment type="function">
    <text evidence="1 10">Condenses 4-methyl-5-(beta-hydroxyethyl)thiazole monophosphate (THZ-P) and 2-methyl-4-amino-5-hydroxymethyl pyrimidine pyrophosphate (HMP-PP) to form thiamine monophosphate (TMP).</text>
</comment>
<dbReference type="CDD" id="cd00564">
    <property type="entry name" value="TMP_TenI"/>
    <property type="match status" value="1"/>
</dbReference>
<gene>
    <name evidence="10 15" type="primary">thiE</name>
    <name evidence="15" type="ORF">GCM10009535_29440</name>
</gene>
<feature type="domain" description="Thiamine phosphate synthase/TenI" evidence="14">
    <location>
        <begin position="44"/>
        <end position="225"/>
    </location>
</feature>
<feature type="binding site" evidence="10">
    <location>
        <position position="174"/>
    </location>
    <ligand>
        <name>4-amino-2-methyl-5-(diphosphooxymethyl)pyrimidine</name>
        <dbReference type="ChEBI" id="CHEBI:57841"/>
    </ligand>
</feature>
<evidence type="ECO:0000256" key="2">
    <source>
        <dbReference type="ARBA" id="ARBA00005165"/>
    </source>
</evidence>
<evidence type="ECO:0000256" key="3">
    <source>
        <dbReference type="ARBA" id="ARBA00022679"/>
    </source>
</evidence>
<evidence type="ECO:0000256" key="8">
    <source>
        <dbReference type="ARBA" id="ARBA00047851"/>
    </source>
</evidence>
<evidence type="ECO:0000256" key="5">
    <source>
        <dbReference type="ARBA" id="ARBA00022842"/>
    </source>
</evidence>
<keyword evidence="16" id="KW-1185">Reference proteome</keyword>
<evidence type="ECO:0000256" key="1">
    <source>
        <dbReference type="ARBA" id="ARBA00003814"/>
    </source>
</evidence>
<evidence type="ECO:0000256" key="11">
    <source>
        <dbReference type="RuleBase" id="RU003826"/>
    </source>
</evidence>
<dbReference type="InterPro" id="IPR034291">
    <property type="entry name" value="TMP_synthase"/>
</dbReference>
<evidence type="ECO:0000313" key="15">
    <source>
        <dbReference type="EMBL" id="GAA0649550.1"/>
    </source>
</evidence>
<keyword evidence="3 10" id="KW-0808">Transferase</keyword>
<keyword evidence="5 10" id="KW-0460">Magnesium</keyword>
<evidence type="ECO:0000256" key="6">
    <source>
        <dbReference type="ARBA" id="ARBA00022977"/>
    </source>
</evidence>
<evidence type="ECO:0000256" key="13">
    <source>
        <dbReference type="SAM" id="MobiDB-lite"/>
    </source>
</evidence>
<feature type="binding site" evidence="10">
    <location>
        <position position="105"/>
    </location>
    <ligand>
        <name>4-amino-2-methyl-5-(diphosphooxymethyl)pyrimidine</name>
        <dbReference type="ChEBI" id="CHEBI:57841"/>
    </ligand>
</feature>
<evidence type="ECO:0000256" key="7">
    <source>
        <dbReference type="ARBA" id="ARBA00047334"/>
    </source>
</evidence>
<feature type="region of interest" description="Disordered" evidence="13">
    <location>
        <begin position="1"/>
        <end position="30"/>
    </location>
</feature>
<dbReference type="Gene3D" id="3.20.20.70">
    <property type="entry name" value="Aldolase class I"/>
    <property type="match status" value="1"/>
</dbReference>
<comment type="pathway">
    <text evidence="2 10 12">Cofactor biosynthesis; thiamine diphosphate biosynthesis; thiamine phosphate from 4-amino-2-methyl-5-diphosphomethylpyrimidine and 4-methyl-5-(2-phosphoethyl)-thiazole: step 1/1.</text>
</comment>
<dbReference type="InterPro" id="IPR022998">
    <property type="entry name" value="ThiamineP_synth_TenI"/>
</dbReference>
<feature type="binding site" evidence="10">
    <location>
        <position position="144"/>
    </location>
    <ligand>
        <name>4-amino-2-methyl-5-(diphosphooxymethyl)pyrimidine</name>
        <dbReference type="ChEBI" id="CHEBI:57841"/>
    </ligand>
</feature>
<comment type="caution">
    <text evidence="15">The sequence shown here is derived from an EMBL/GenBank/DDBJ whole genome shotgun (WGS) entry which is preliminary data.</text>
</comment>